<proteinExistence type="predicted"/>
<protein>
    <submittedName>
        <fullName evidence="2">Uncharacterized protein</fullName>
    </submittedName>
</protein>
<dbReference type="Proteomes" id="UP000187280">
    <property type="component" value="Unassembled WGS sequence"/>
</dbReference>
<keyword evidence="1" id="KW-0472">Membrane</keyword>
<keyword evidence="1" id="KW-0812">Transmembrane</keyword>
<accession>A0A1H4AYY2</accession>
<gene>
    <name evidence="2" type="ORF">SAMN02982996_01588</name>
</gene>
<organism evidence="2 3">
    <name type="scientific">Lonsdalea quercina</name>
    <dbReference type="NCBI Taxonomy" id="71657"/>
    <lineage>
        <taxon>Bacteria</taxon>
        <taxon>Pseudomonadati</taxon>
        <taxon>Pseudomonadota</taxon>
        <taxon>Gammaproteobacteria</taxon>
        <taxon>Enterobacterales</taxon>
        <taxon>Pectobacteriaceae</taxon>
        <taxon>Lonsdalea</taxon>
    </lineage>
</organism>
<evidence type="ECO:0000313" key="2">
    <source>
        <dbReference type="EMBL" id="SEA41133.1"/>
    </source>
</evidence>
<evidence type="ECO:0000256" key="1">
    <source>
        <dbReference type="SAM" id="Phobius"/>
    </source>
</evidence>
<dbReference type="RefSeq" id="WP_026741665.1">
    <property type="nucleotide sequence ID" value="NZ_FNQS01000004.1"/>
</dbReference>
<keyword evidence="1" id="KW-1133">Transmembrane helix</keyword>
<dbReference type="EMBL" id="FNQS01000004">
    <property type="protein sequence ID" value="SEA41133.1"/>
    <property type="molecule type" value="Genomic_DNA"/>
</dbReference>
<keyword evidence="3" id="KW-1185">Reference proteome</keyword>
<feature type="transmembrane region" description="Helical" evidence="1">
    <location>
        <begin position="15"/>
        <end position="36"/>
    </location>
</feature>
<evidence type="ECO:0000313" key="3">
    <source>
        <dbReference type="Proteomes" id="UP000187280"/>
    </source>
</evidence>
<dbReference type="GeneID" id="97764473"/>
<reference evidence="2 3" key="1">
    <citation type="submission" date="2016-10" db="EMBL/GenBank/DDBJ databases">
        <authorList>
            <person name="de Groot N.N."/>
        </authorList>
    </citation>
    <scope>NUCLEOTIDE SEQUENCE [LARGE SCALE GENOMIC DNA]</scope>
    <source>
        <strain evidence="2 3">ATCC 29281</strain>
    </source>
</reference>
<dbReference type="STRING" id="71657.SAMN02982996_01588"/>
<sequence length="80" mass="8964">MAVPRHYTTTSMPCWFHYVEAHPAVLLLWFLSLASCRNSYRHQIHREKFVHNVSDHAVAGLFEPSAMSDGAAEPPLSATA</sequence>
<dbReference type="AlphaFoldDB" id="A0A1H4AYY2"/>
<name>A0A1H4AYY2_9GAMM</name>